<comment type="caution">
    <text evidence="1">The sequence shown here is derived from an EMBL/GenBank/DDBJ whole genome shotgun (WGS) entry which is preliminary data.</text>
</comment>
<name>A0A7W7LFV9_STRNE</name>
<protein>
    <submittedName>
        <fullName evidence="1">Uncharacterized protein</fullName>
    </submittedName>
</protein>
<evidence type="ECO:0000313" key="2">
    <source>
        <dbReference type="Proteomes" id="UP000556436"/>
    </source>
</evidence>
<gene>
    <name evidence="1" type="ORF">FHS38_005464</name>
</gene>
<reference evidence="1 2" key="1">
    <citation type="submission" date="2020-08" db="EMBL/GenBank/DDBJ databases">
        <title>Genomic Encyclopedia of Type Strains, Phase III (KMG-III): the genomes of soil and plant-associated and newly described type strains.</title>
        <authorList>
            <person name="Whitman W."/>
        </authorList>
    </citation>
    <scope>NUCLEOTIDE SEQUENCE [LARGE SCALE GENOMIC DNA]</scope>
    <source>
        <strain evidence="1 2">CECT 3265</strain>
    </source>
</reference>
<dbReference type="AlphaFoldDB" id="A0A7W7LFV9"/>
<proteinExistence type="predicted"/>
<keyword evidence="2" id="KW-1185">Reference proteome</keyword>
<organism evidence="1 2">
    <name type="scientific">Streptomyces netropsis</name>
    <name type="common">Streptoverticillium netropsis</name>
    <dbReference type="NCBI Taxonomy" id="55404"/>
    <lineage>
        <taxon>Bacteria</taxon>
        <taxon>Bacillati</taxon>
        <taxon>Actinomycetota</taxon>
        <taxon>Actinomycetes</taxon>
        <taxon>Kitasatosporales</taxon>
        <taxon>Streptomycetaceae</taxon>
        <taxon>Streptomyces</taxon>
    </lineage>
</organism>
<dbReference type="EMBL" id="JACHJG010000013">
    <property type="protein sequence ID" value="MBB4889389.1"/>
    <property type="molecule type" value="Genomic_DNA"/>
</dbReference>
<sequence>MAWRAPAARAVLPAPRPAAVVPAPETEAACGGLVSAAPDGVQAYRRTIRAGAGRTTRRARTVRRGRSLANSLVPFVFRWLLLFRGGIVTSAGEASTPLLCAVEKGERMSTRALTTGASDDEVPDLLDKAWGLL</sequence>
<evidence type="ECO:0000313" key="1">
    <source>
        <dbReference type="EMBL" id="MBB4889389.1"/>
    </source>
</evidence>
<dbReference type="Proteomes" id="UP000556436">
    <property type="component" value="Unassembled WGS sequence"/>
</dbReference>
<accession>A0A7W7LFV9</accession>